<gene>
    <name evidence="1" type="ORF">GCM10007043_01430</name>
</gene>
<comment type="caution">
    <text evidence="1">The sequence shown here is derived from an EMBL/GenBank/DDBJ whole genome shotgun (WGS) entry which is preliminary data.</text>
</comment>
<dbReference type="Proteomes" id="UP000637720">
    <property type="component" value="Unassembled WGS sequence"/>
</dbReference>
<evidence type="ECO:0000313" key="2">
    <source>
        <dbReference type="Proteomes" id="UP000637720"/>
    </source>
</evidence>
<dbReference type="EMBL" id="BMOF01000001">
    <property type="protein sequence ID" value="GGJ91426.1"/>
    <property type="molecule type" value="Genomic_DNA"/>
</dbReference>
<reference evidence="1" key="1">
    <citation type="journal article" date="2014" name="Int. J. Syst. Evol. Microbiol.">
        <title>Complete genome sequence of Corynebacterium casei LMG S-19264T (=DSM 44701T), isolated from a smear-ripened cheese.</title>
        <authorList>
            <consortium name="US DOE Joint Genome Institute (JGI-PGF)"/>
            <person name="Walter F."/>
            <person name="Albersmeier A."/>
            <person name="Kalinowski J."/>
            <person name="Ruckert C."/>
        </authorList>
    </citation>
    <scope>NUCLEOTIDE SEQUENCE</scope>
    <source>
        <strain evidence="1">JCM 14719</strain>
    </source>
</reference>
<proteinExistence type="predicted"/>
<evidence type="ECO:0000313" key="1">
    <source>
        <dbReference type="EMBL" id="GGJ91426.1"/>
    </source>
</evidence>
<protein>
    <submittedName>
        <fullName evidence="1">Uncharacterized protein</fullName>
    </submittedName>
</protein>
<name>A0A8J3FA95_9BACI</name>
<dbReference type="AlphaFoldDB" id="A0A8J3FA95"/>
<sequence>MLYTVNGYKDIYTVVTNERKVGGAVEVDELRLRSGEVFRNVVIMSIEAAEKGTYMVGFVTEDGRRYIAHTSDISLMVQPTHKRVKDLRNPVAREELMKRRLKYLRRFLEVNEGNDSFLIRQEVKQLVSDIGFENVRLAELDTPQMEALQTTLRIA</sequence>
<accession>A0A8J3FA95</accession>
<keyword evidence="2" id="KW-1185">Reference proteome</keyword>
<reference evidence="1" key="2">
    <citation type="submission" date="2020-09" db="EMBL/GenBank/DDBJ databases">
        <authorList>
            <person name="Sun Q."/>
            <person name="Ohkuma M."/>
        </authorList>
    </citation>
    <scope>NUCLEOTIDE SEQUENCE</scope>
    <source>
        <strain evidence="1">JCM 14719</strain>
    </source>
</reference>
<organism evidence="1 2">
    <name type="scientific">Calditerricola satsumensis</name>
    <dbReference type="NCBI Taxonomy" id="373054"/>
    <lineage>
        <taxon>Bacteria</taxon>
        <taxon>Bacillati</taxon>
        <taxon>Bacillota</taxon>
        <taxon>Bacilli</taxon>
        <taxon>Bacillales</taxon>
        <taxon>Bacillaceae</taxon>
        <taxon>Calditerricola</taxon>
    </lineage>
</organism>